<evidence type="ECO:0000313" key="3">
    <source>
        <dbReference type="Proteomes" id="UP001271725"/>
    </source>
</evidence>
<dbReference type="Proteomes" id="UP001271725">
    <property type="component" value="Unassembled WGS sequence"/>
</dbReference>
<dbReference type="AlphaFoldDB" id="A0AAW9EHT4"/>
<sequence length="107" mass="12131">MGGGVLVDVVAIICVFWVFFDASSHNIGSYVVTDGIQKGYRKGLHPVVWAILSFLILPFFLYLLKRKALLKTAKEYPAVTDKSISFIVLLLLVAAWTLHSYREFLFY</sequence>
<protein>
    <submittedName>
        <fullName evidence="2">Uncharacterized protein</fullName>
    </submittedName>
</protein>
<reference evidence="2" key="1">
    <citation type="submission" date="2023-11" db="EMBL/GenBank/DDBJ databases">
        <title>Detection of rare carbapenemases in Enterobacterales - comparison of two colorimetric and two CIM-based carbapenemase assays.</title>
        <authorList>
            <person name="Schaffarczyk L."/>
            <person name="Noster J."/>
            <person name="Stelzer Y."/>
            <person name="Sattler J."/>
            <person name="Gatermann S."/>
            <person name="Hamprecht A."/>
        </authorList>
    </citation>
    <scope>NUCLEOTIDE SEQUENCE</scope>
    <source>
        <strain evidence="2">CIM-Carb-133</strain>
    </source>
</reference>
<feature type="transmembrane region" description="Helical" evidence="1">
    <location>
        <begin position="5"/>
        <end position="23"/>
    </location>
</feature>
<gene>
    <name evidence="2" type="ORF">SJ265_07225</name>
</gene>
<keyword evidence="1" id="KW-1133">Transmembrane helix</keyword>
<feature type="transmembrane region" description="Helical" evidence="1">
    <location>
        <begin position="84"/>
        <end position="101"/>
    </location>
</feature>
<comment type="caution">
    <text evidence="2">The sequence shown here is derived from an EMBL/GenBank/DDBJ whole genome shotgun (WGS) entry which is preliminary data.</text>
</comment>
<accession>A0AAW9EHT4</accession>
<name>A0AAW9EHT4_9ENTR</name>
<dbReference type="RefSeq" id="WP_164562394.1">
    <property type="nucleotide sequence ID" value="NZ_AP022378.1"/>
</dbReference>
<evidence type="ECO:0000256" key="1">
    <source>
        <dbReference type="SAM" id="Phobius"/>
    </source>
</evidence>
<keyword evidence="1" id="KW-0472">Membrane</keyword>
<organism evidence="2 3">
    <name type="scientific">Citrobacter portucalensis</name>
    <dbReference type="NCBI Taxonomy" id="1639133"/>
    <lineage>
        <taxon>Bacteria</taxon>
        <taxon>Pseudomonadati</taxon>
        <taxon>Pseudomonadota</taxon>
        <taxon>Gammaproteobacteria</taxon>
        <taxon>Enterobacterales</taxon>
        <taxon>Enterobacteriaceae</taxon>
        <taxon>Citrobacter</taxon>
        <taxon>Citrobacter freundii complex</taxon>
    </lineage>
</organism>
<evidence type="ECO:0000313" key="2">
    <source>
        <dbReference type="EMBL" id="MDX7147571.1"/>
    </source>
</evidence>
<dbReference type="EMBL" id="JAXABJ010000003">
    <property type="protein sequence ID" value="MDX7147571.1"/>
    <property type="molecule type" value="Genomic_DNA"/>
</dbReference>
<feature type="transmembrane region" description="Helical" evidence="1">
    <location>
        <begin position="43"/>
        <end position="64"/>
    </location>
</feature>
<keyword evidence="1" id="KW-0812">Transmembrane</keyword>
<proteinExistence type="predicted"/>